<keyword evidence="6" id="KW-1185">Reference proteome</keyword>
<evidence type="ECO:0000256" key="3">
    <source>
        <dbReference type="ARBA" id="ARBA00023163"/>
    </source>
</evidence>
<accession>A0A545AL26</accession>
<dbReference type="GO" id="GO:0000976">
    <property type="term" value="F:transcription cis-regulatory region binding"/>
    <property type="evidence" value="ECO:0007669"/>
    <property type="project" value="TreeGrafter"/>
</dbReference>
<dbReference type="GO" id="GO:0003700">
    <property type="term" value="F:DNA-binding transcription factor activity"/>
    <property type="evidence" value="ECO:0007669"/>
    <property type="project" value="TreeGrafter"/>
</dbReference>
<dbReference type="RefSeq" id="WP_142707419.1">
    <property type="nucleotide sequence ID" value="NZ_VIRS01000020.1"/>
</dbReference>
<dbReference type="InterPro" id="IPR050109">
    <property type="entry name" value="HTH-type_TetR-like_transc_reg"/>
</dbReference>
<evidence type="ECO:0000313" key="5">
    <source>
        <dbReference type="EMBL" id="TQS42018.1"/>
    </source>
</evidence>
<evidence type="ECO:0000256" key="1">
    <source>
        <dbReference type="ARBA" id="ARBA00023015"/>
    </source>
</evidence>
<dbReference type="EMBL" id="VIRS01000020">
    <property type="protein sequence ID" value="TQS42018.1"/>
    <property type="molecule type" value="Genomic_DNA"/>
</dbReference>
<gene>
    <name evidence="5" type="ORF">FL583_25830</name>
</gene>
<keyword evidence="3" id="KW-0804">Transcription</keyword>
<comment type="caution">
    <text evidence="5">The sequence shown here is derived from an EMBL/GenBank/DDBJ whole genome shotgun (WGS) entry which is preliminary data.</text>
</comment>
<name>A0A545AL26_9ACTN</name>
<dbReference type="PANTHER" id="PTHR30055:SF234">
    <property type="entry name" value="HTH-TYPE TRANSCRIPTIONAL REGULATOR BETI"/>
    <property type="match status" value="1"/>
</dbReference>
<keyword evidence="2" id="KW-0238">DNA-binding</keyword>
<dbReference type="PANTHER" id="PTHR30055">
    <property type="entry name" value="HTH-TYPE TRANSCRIPTIONAL REGULATOR RUTR"/>
    <property type="match status" value="1"/>
</dbReference>
<dbReference type="AlphaFoldDB" id="A0A545AL26"/>
<organism evidence="5 6">
    <name type="scientific">Cryptosporangium phraense</name>
    <dbReference type="NCBI Taxonomy" id="2593070"/>
    <lineage>
        <taxon>Bacteria</taxon>
        <taxon>Bacillati</taxon>
        <taxon>Actinomycetota</taxon>
        <taxon>Actinomycetes</taxon>
        <taxon>Cryptosporangiales</taxon>
        <taxon>Cryptosporangiaceae</taxon>
        <taxon>Cryptosporangium</taxon>
    </lineage>
</organism>
<dbReference type="Pfam" id="PF00440">
    <property type="entry name" value="TetR_N"/>
    <property type="match status" value="1"/>
</dbReference>
<dbReference type="OrthoDB" id="2356263at2"/>
<evidence type="ECO:0000259" key="4">
    <source>
        <dbReference type="Pfam" id="PF00440"/>
    </source>
</evidence>
<reference evidence="5 6" key="1">
    <citation type="submission" date="2019-07" db="EMBL/GenBank/DDBJ databases">
        <title>Cryptosporangium phraense sp. nov., isolated from plant litter.</title>
        <authorList>
            <person name="Suriyachadkun C."/>
        </authorList>
    </citation>
    <scope>NUCLEOTIDE SEQUENCE [LARGE SCALE GENOMIC DNA]</scope>
    <source>
        <strain evidence="5 6">A-T 5661</strain>
    </source>
</reference>
<feature type="domain" description="HTH tetR-type" evidence="4">
    <location>
        <begin position="13"/>
        <end position="60"/>
    </location>
</feature>
<dbReference type="InterPro" id="IPR001647">
    <property type="entry name" value="HTH_TetR"/>
</dbReference>
<sequence length="211" mass="23269">METTRATATREAILDAAERLFAERGLTVVSNRQVSEAAGQGNNAAVNYHFGTKTDLVRAILRRHHGPVIERRRALVESIRGSEDPRDWISCWVRPATDYLESLGAPTWFARFSAQLMADPAYRDLVTSEALEDPILTDVLDGLNRCSPPLPLEVRLQRNYMTRLLIVDLLAECERVLAEGGHGPWVGWSSAASGLTDALVGLWLAPVSPLP</sequence>
<dbReference type="InterPro" id="IPR009057">
    <property type="entry name" value="Homeodomain-like_sf"/>
</dbReference>
<dbReference type="SUPFAM" id="SSF46689">
    <property type="entry name" value="Homeodomain-like"/>
    <property type="match status" value="1"/>
</dbReference>
<keyword evidence="1" id="KW-0805">Transcription regulation</keyword>
<dbReference type="Proteomes" id="UP000317982">
    <property type="component" value="Unassembled WGS sequence"/>
</dbReference>
<evidence type="ECO:0000313" key="6">
    <source>
        <dbReference type="Proteomes" id="UP000317982"/>
    </source>
</evidence>
<dbReference type="InParanoid" id="A0A545AL26"/>
<evidence type="ECO:0000256" key="2">
    <source>
        <dbReference type="ARBA" id="ARBA00023125"/>
    </source>
</evidence>
<protein>
    <submittedName>
        <fullName evidence="5">Helix-turn-helix transcriptional regulator</fullName>
    </submittedName>
</protein>
<proteinExistence type="predicted"/>
<dbReference type="Gene3D" id="1.10.357.10">
    <property type="entry name" value="Tetracycline Repressor, domain 2"/>
    <property type="match status" value="1"/>
</dbReference>